<organism evidence="2 3">
    <name type="scientific">Kwoniella shandongensis</name>
    <dbReference type="NCBI Taxonomy" id="1734106"/>
    <lineage>
        <taxon>Eukaryota</taxon>
        <taxon>Fungi</taxon>
        <taxon>Dikarya</taxon>
        <taxon>Basidiomycota</taxon>
        <taxon>Agaricomycotina</taxon>
        <taxon>Tremellomycetes</taxon>
        <taxon>Tremellales</taxon>
        <taxon>Cryptococcaceae</taxon>
        <taxon>Kwoniella</taxon>
    </lineage>
</organism>
<accession>A0AAJ8LSP6</accession>
<feature type="region of interest" description="Disordered" evidence="1">
    <location>
        <begin position="1"/>
        <end position="63"/>
    </location>
</feature>
<name>A0AAJ8LSP6_9TREE</name>
<sequence length="155" mass="16797">MSSSDFTTPLKRTTNYTTSPEADSDIDPDIKPFIQPQPITPSGAKKRRSTPSSTPSKVKVEQSDFPTYFDGSADIKPKLAKVKTNTTPTKSTTPFTPGGSAKARFAELILDAGLKGFDRNQVEAETGLTKAQQTEMLKKGRGSLWKALYAHASTL</sequence>
<keyword evidence="3" id="KW-1185">Reference proteome</keyword>
<dbReference type="RefSeq" id="XP_065824022.1">
    <property type="nucleotide sequence ID" value="XM_065967950.1"/>
</dbReference>
<gene>
    <name evidence="2" type="ORF">CI109_107007</name>
</gene>
<evidence type="ECO:0000313" key="2">
    <source>
        <dbReference type="EMBL" id="WWD22514.1"/>
    </source>
</evidence>
<dbReference type="EMBL" id="CP144063">
    <property type="protein sequence ID" value="WWD22514.1"/>
    <property type="molecule type" value="Genomic_DNA"/>
</dbReference>
<feature type="compositionally biased region" description="Polar residues" evidence="1">
    <location>
        <begin position="1"/>
        <end position="21"/>
    </location>
</feature>
<dbReference type="KEGG" id="ksn:43586041"/>
<protein>
    <submittedName>
        <fullName evidence="2">Uncharacterized protein</fullName>
    </submittedName>
</protein>
<proteinExistence type="predicted"/>
<dbReference type="AlphaFoldDB" id="A0AAJ8LSP6"/>
<dbReference type="GeneID" id="43586041"/>
<reference evidence="2" key="1">
    <citation type="submission" date="2017-08" db="EMBL/GenBank/DDBJ databases">
        <authorList>
            <person name="Cuomo C."/>
            <person name="Billmyre B."/>
            <person name="Heitman J."/>
        </authorList>
    </citation>
    <scope>NUCLEOTIDE SEQUENCE</scope>
    <source>
        <strain evidence="2">CBS 12478</strain>
    </source>
</reference>
<evidence type="ECO:0000313" key="3">
    <source>
        <dbReference type="Proteomes" id="UP000322225"/>
    </source>
</evidence>
<dbReference type="Proteomes" id="UP000322225">
    <property type="component" value="Chromosome 13"/>
</dbReference>
<evidence type="ECO:0000256" key="1">
    <source>
        <dbReference type="SAM" id="MobiDB-lite"/>
    </source>
</evidence>
<reference evidence="2" key="2">
    <citation type="submission" date="2024-01" db="EMBL/GenBank/DDBJ databases">
        <title>Comparative genomics of Cryptococcus and Kwoniella reveals pathogenesis evolution and contrasting modes of karyotype evolution via chromosome fusion or intercentromeric recombination.</title>
        <authorList>
            <person name="Coelho M.A."/>
            <person name="David-Palma M."/>
            <person name="Shea T."/>
            <person name="Bowers K."/>
            <person name="McGinley-Smith S."/>
            <person name="Mohammad A.W."/>
            <person name="Gnirke A."/>
            <person name="Yurkov A.M."/>
            <person name="Nowrousian M."/>
            <person name="Sun S."/>
            <person name="Cuomo C.A."/>
            <person name="Heitman J."/>
        </authorList>
    </citation>
    <scope>NUCLEOTIDE SEQUENCE</scope>
    <source>
        <strain evidence="2">CBS 12478</strain>
    </source>
</reference>